<feature type="region of interest" description="Disordered" evidence="4">
    <location>
        <begin position="980"/>
        <end position="1091"/>
    </location>
</feature>
<dbReference type="SUPFAM" id="SSF109715">
    <property type="entry name" value="DEK C-terminal domain"/>
    <property type="match status" value="1"/>
</dbReference>
<feature type="region of interest" description="Disordered" evidence="4">
    <location>
        <begin position="853"/>
        <end position="881"/>
    </location>
</feature>
<dbReference type="GO" id="GO:0003677">
    <property type="term" value="F:DNA binding"/>
    <property type="evidence" value="ECO:0007669"/>
    <property type="project" value="TreeGrafter"/>
</dbReference>
<feature type="compositionally biased region" description="Basic and acidic residues" evidence="4">
    <location>
        <begin position="1045"/>
        <end position="1085"/>
    </location>
</feature>
<evidence type="ECO:0000256" key="2">
    <source>
        <dbReference type="ARBA" id="ARBA00023242"/>
    </source>
</evidence>
<dbReference type="InterPro" id="IPR006906">
    <property type="entry name" value="Timeless_N"/>
</dbReference>
<dbReference type="GO" id="GO:0043111">
    <property type="term" value="P:replication fork arrest"/>
    <property type="evidence" value="ECO:0007669"/>
    <property type="project" value="TreeGrafter"/>
</dbReference>
<comment type="subcellular location">
    <subcellularLocation>
        <location evidence="1">Nucleus</location>
    </subcellularLocation>
</comment>
<dbReference type="Pfam" id="PF04821">
    <property type="entry name" value="TIMELESS"/>
    <property type="match status" value="1"/>
</dbReference>
<dbReference type="PANTHER" id="PTHR22940">
    <property type="entry name" value="TIMEOUT/TIMELESS-2"/>
    <property type="match status" value="1"/>
</dbReference>
<dbReference type="InterPro" id="IPR014876">
    <property type="entry name" value="DEK_C"/>
</dbReference>
<proteinExistence type="predicted"/>
<dbReference type="GO" id="GO:0000076">
    <property type="term" value="P:DNA replication checkpoint signaling"/>
    <property type="evidence" value="ECO:0007669"/>
    <property type="project" value="TreeGrafter"/>
</dbReference>
<reference evidence="6" key="1">
    <citation type="submission" date="2021-01" db="EMBL/GenBank/DDBJ databases">
        <authorList>
            <person name="Corre E."/>
            <person name="Pelletier E."/>
            <person name="Niang G."/>
            <person name="Scheremetjew M."/>
            <person name="Finn R."/>
            <person name="Kale V."/>
            <person name="Holt S."/>
            <person name="Cochrane G."/>
            <person name="Meng A."/>
            <person name="Brown T."/>
            <person name="Cohen L."/>
        </authorList>
    </citation>
    <scope>NUCLEOTIDE SEQUENCE</scope>
    <source>
        <strain evidence="6">CCMP1897</strain>
    </source>
</reference>
<dbReference type="PANTHER" id="PTHR22940:SF4">
    <property type="entry name" value="PROTEIN TIMELESS HOMOLOG"/>
    <property type="match status" value="1"/>
</dbReference>
<keyword evidence="3" id="KW-0131">Cell cycle</keyword>
<keyword evidence="2" id="KW-0539">Nucleus</keyword>
<accession>A0A7S3UDF9</accession>
<dbReference type="EMBL" id="HBIS01005732">
    <property type="protein sequence ID" value="CAE0611345.1"/>
    <property type="molecule type" value="Transcribed_RNA"/>
</dbReference>
<dbReference type="Pfam" id="PF08766">
    <property type="entry name" value="DEK_C"/>
    <property type="match status" value="1"/>
</dbReference>
<gene>
    <name evidence="6" type="ORF">PSAL00342_LOCUS5180</name>
</gene>
<feature type="region of interest" description="Disordered" evidence="4">
    <location>
        <begin position="419"/>
        <end position="445"/>
    </location>
</feature>
<feature type="region of interest" description="Disordered" evidence="4">
    <location>
        <begin position="586"/>
        <end position="639"/>
    </location>
</feature>
<feature type="region of interest" description="Disordered" evidence="4">
    <location>
        <begin position="246"/>
        <end position="265"/>
    </location>
</feature>
<evidence type="ECO:0000256" key="3">
    <source>
        <dbReference type="ARBA" id="ARBA00023306"/>
    </source>
</evidence>
<evidence type="ECO:0000259" key="5">
    <source>
        <dbReference type="PROSITE" id="PS51998"/>
    </source>
</evidence>
<feature type="compositionally biased region" description="Acidic residues" evidence="4">
    <location>
        <begin position="629"/>
        <end position="639"/>
    </location>
</feature>
<dbReference type="Gene3D" id="1.10.10.60">
    <property type="entry name" value="Homeodomain-like"/>
    <property type="match status" value="1"/>
</dbReference>
<dbReference type="PROSITE" id="PS51998">
    <property type="entry name" value="DEK_C"/>
    <property type="match status" value="1"/>
</dbReference>
<dbReference type="AlphaFoldDB" id="A0A7S3UDF9"/>
<organism evidence="6">
    <name type="scientific">Picocystis salinarum</name>
    <dbReference type="NCBI Taxonomy" id="88271"/>
    <lineage>
        <taxon>Eukaryota</taxon>
        <taxon>Viridiplantae</taxon>
        <taxon>Chlorophyta</taxon>
        <taxon>Picocystophyceae</taxon>
        <taxon>Picocystales</taxon>
        <taxon>Picocystaceae</taxon>
        <taxon>Picocystis</taxon>
    </lineage>
</organism>
<feature type="region of interest" description="Disordered" evidence="4">
    <location>
        <begin position="917"/>
        <end position="947"/>
    </location>
</feature>
<name>A0A7S3UDF9_9CHLO</name>
<feature type="compositionally biased region" description="Low complexity" evidence="4">
    <location>
        <begin position="597"/>
        <end position="614"/>
    </location>
</feature>
<feature type="compositionally biased region" description="Polar residues" evidence="4">
    <location>
        <begin position="251"/>
        <end position="265"/>
    </location>
</feature>
<evidence type="ECO:0000313" key="6">
    <source>
        <dbReference type="EMBL" id="CAE0611345.1"/>
    </source>
</evidence>
<feature type="compositionally biased region" description="Basic residues" evidence="4">
    <location>
        <begin position="995"/>
        <end position="1004"/>
    </location>
</feature>
<evidence type="ECO:0000256" key="1">
    <source>
        <dbReference type="ARBA" id="ARBA00004123"/>
    </source>
</evidence>
<dbReference type="GO" id="GO:0031298">
    <property type="term" value="C:replication fork protection complex"/>
    <property type="evidence" value="ECO:0007669"/>
    <property type="project" value="TreeGrafter"/>
</dbReference>
<evidence type="ECO:0000256" key="4">
    <source>
        <dbReference type="SAM" id="MobiDB-lite"/>
    </source>
</evidence>
<protein>
    <recommendedName>
        <fullName evidence="5">DEK-C domain-containing protein</fullName>
    </recommendedName>
</protein>
<dbReference type="InterPro" id="IPR044998">
    <property type="entry name" value="Timeless"/>
</dbReference>
<feature type="compositionally biased region" description="Polar residues" evidence="4">
    <location>
        <begin position="1031"/>
        <end position="1043"/>
    </location>
</feature>
<sequence length="1153" mass="131442">MAYVDVDLLIAVVGGLGKKGEEEEEEGGGGSGRGNYQADEDCVNCLKDLQRFLRRDDPHTRDAFHMLCTWNVPKNHVLPILKGYHDQFEYAYNALKIMVFLTMPLDPHSEEINKQAEHLKQLKEAMVEEDVIAIVTSMLHEPLSKHPKMKENDAMIVQLVLAFFRNLLCIADAERATDFMNRNEEVMLERLFRENVMELVLVITQHCTQKPFSNDVGILLEIHHRVFGKIKPYELVVSARKAEEEERLEQSTDGGTLQQNPYSGSSVRDEALKNLIQAERGQRMKAWSAIPTRHSRFGGVYASKHHYGGIGTSIVRDNPRRSDSLYAPCSRVRAPSRKRVALESTFSIVRPKIAMLLRDYADQFLENCYAIFMEKIFADEIRHGLGLTRFQEEDFERFYALARFFTGYLRAKLDFKMDQKERDKEAGEDEKENEKGPDMEEDSPFAPISVTMTKSMFTKVINLWRDMQEIPASHEEKNWNLQSSAQGLLVQMLHALQQAYLHGTKADRKAADALQRALLFDDMKESGLLALLSRSVKQFDHANQSVREAADLIDGVHIALLTLDSLLERESGKLLVLRRKRRQHRKALQQEEGTQDAANNRETAAAAQEPGAEALKPQDTTGRRMVAEATEDESEDEPETMEVEMNINKRFKQEFASPLVINHYLRVMKEYKQNPVHVNDSICHFLTRLAIDCNLAPMLWQLRILEVTYQILNDKTIRTDDRYTPLLVFCSKLVKGFLRHLMPPTALEPSLVEENESQSEELTSAAERNVILQRKAEVSASHLLFVEVMFWKHARDASEIQQRYGWVQDLEMDRRMRGTDVGGDLAYAGDALGEDEMNEIVKEIDGEVPVAAPEYDKEKKGSGKAKRRARGTPFTDEQERQLRVLHDRYKESEDAATLIAANMDGDFTTAQVSRKLEDMGLGSPGTGPSEEPAPQPKRKRRGKFTEEQEEELQRLFYELRGAKNIYSTIATHLGEGFTSRNVSNKARQMGLSQKPAKKSSKRRRIWTELSDGDDATQDDILSKQGTEETDNTQSTDQGEQSASVDLKEKASAQKSDSPKGSDEEVEKGDSLIETNEKPHRQEHFESAAPPTFEDRLETKALEMLAGADLDVMTVKLLRQMLESYFQVDLLEKKEFIKSVVTQYIQKKAKEKRQ</sequence>
<feature type="domain" description="DEK-C" evidence="5">
    <location>
        <begin position="1090"/>
        <end position="1145"/>
    </location>
</feature>
<dbReference type="GO" id="GO:0006281">
    <property type="term" value="P:DNA repair"/>
    <property type="evidence" value="ECO:0007669"/>
    <property type="project" value="TreeGrafter"/>
</dbReference>